<feature type="binding site" evidence="7">
    <location>
        <position position="280"/>
    </location>
    <ligand>
        <name>NADPH</name>
        <dbReference type="ChEBI" id="CHEBI:57783"/>
    </ligand>
</feature>
<dbReference type="SUPFAM" id="SSF51735">
    <property type="entry name" value="NAD(P)-binding Rossmann-fold domains"/>
    <property type="match status" value="1"/>
</dbReference>
<evidence type="ECO:0000256" key="9">
    <source>
        <dbReference type="RuleBase" id="RU000439"/>
    </source>
</evidence>
<feature type="binding site" evidence="7">
    <location>
        <position position="256"/>
    </location>
    <ligand>
        <name>sn-glycerol 3-phosphate</name>
        <dbReference type="ChEBI" id="CHEBI:57597"/>
    </ligand>
</feature>
<dbReference type="NCBIfam" id="NF000940">
    <property type="entry name" value="PRK00094.1-2"/>
    <property type="match status" value="1"/>
</dbReference>
<dbReference type="Pfam" id="PF07479">
    <property type="entry name" value="NAD_Gly3P_dh_C"/>
    <property type="match status" value="1"/>
</dbReference>
<feature type="binding site" evidence="7">
    <location>
        <position position="141"/>
    </location>
    <ligand>
        <name>NADPH</name>
        <dbReference type="ChEBI" id="CHEBI:57783"/>
    </ligand>
</feature>
<feature type="active site" description="Proton acceptor" evidence="7">
    <location>
        <position position="192"/>
    </location>
</feature>
<reference evidence="12 13" key="1">
    <citation type="submission" date="2021-12" db="EMBL/GenBank/DDBJ databases">
        <title>Discovery of the Pendulisporaceae a myxobacterial family with distinct sporulation behavior and unique specialized metabolism.</title>
        <authorList>
            <person name="Garcia R."/>
            <person name="Popoff A."/>
            <person name="Bader C.D."/>
            <person name="Loehr J."/>
            <person name="Walesch S."/>
            <person name="Walt C."/>
            <person name="Boldt J."/>
            <person name="Bunk B."/>
            <person name="Haeckl F.J.F.P.J."/>
            <person name="Gunesch A.P."/>
            <person name="Birkelbach J."/>
            <person name="Nuebel U."/>
            <person name="Pietschmann T."/>
            <person name="Bach T."/>
            <person name="Mueller R."/>
        </authorList>
    </citation>
    <scope>NUCLEOTIDE SEQUENCE [LARGE SCALE GENOMIC DNA]</scope>
    <source>
        <strain evidence="12 13">MSr12523</strain>
    </source>
</reference>
<feature type="binding site" evidence="7">
    <location>
        <position position="245"/>
    </location>
    <ligand>
        <name>sn-glycerol 3-phosphate</name>
        <dbReference type="ChEBI" id="CHEBI:57597"/>
    </ligand>
</feature>
<comment type="similarity">
    <text evidence="1 7 8">Belongs to the NAD-dependent glycerol-3-phosphate dehydrogenase family.</text>
</comment>
<accession>A0ABZ2JZX1</accession>
<keyword evidence="2 7" id="KW-0444">Lipid biosynthesis</keyword>
<dbReference type="InterPro" id="IPR006109">
    <property type="entry name" value="G3P_DH_NAD-dep_C"/>
</dbReference>
<evidence type="ECO:0000259" key="10">
    <source>
        <dbReference type="Pfam" id="PF01210"/>
    </source>
</evidence>
<evidence type="ECO:0000256" key="2">
    <source>
        <dbReference type="ARBA" id="ARBA00022516"/>
    </source>
</evidence>
<evidence type="ECO:0000256" key="3">
    <source>
        <dbReference type="ARBA" id="ARBA00023002"/>
    </source>
</evidence>
<dbReference type="SUPFAM" id="SSF48179">
    <property type="entry name" value="6-phosphogluconate dehydrogenase C-terminal domain-like"/>
    <property type="match status" value="1"/>
</dbReference>
<dbReference type="EC" id="1.1.1.94" evidence="7"/>
<dbReference type="NCBIfam" id="NF000942">
    <property type="entry name" value="PRK00094.1-4"/>
    <property type="match status" value="1"/>
</dbReference>
<sequence length="338" mass="35706">MGKVAVLGAGAWGTALAKVLAEKGDRVLVWSRRADLAEQINRTRENGRYLPGAHLPDSLQATSNLAEAIDGCDMIVFVAPSHATRDVARLAAPHVKEGMLIVSATKGIENDTLEFMDEVLVHELPAHAGPNLAFLSGPSFAKELAAHLPTAVVIAARDEAVRHRVMQRFHLPYLRLYASEDVVGVECGGALKNVIALAAGAVDGLGLGHNTRAALITRGLAEIARLSMARGGSALTLAGLAGMGDLVLTCTGELSRNRTVGMELGKGRKLTDILRALGHVAEGVRTTKSARDLSVKMGVDMPITREVYNVLYEGKSVEKGVVDLMSLPLGPEFSPSSS</sequence>
<dbReference type="PRINTS" id="PR00077">
    <property type="entry name" value="GPDHDRGNASE"/>
</dbReference>
<dbReference type="Proteomes" id="UP001379533">
    <property type="component" value="Chromosome"/>
</dbReference>
<comment type="subcellular location">
    <subcellularLocation>
        <location evidence="7">Cytoplasm</location>
    </subcellularLocation>
</comment>
<dbReference type="Gene3D" id="3.40.50.720">
    <property type="entry name" value="NAD(P)-binding Rossmann-like Domain"/>
    <property type="match status" value="1"/>
</dbReference>
<gene>
    <name evidence="7" type="primary">gpsA</name>
    <name evidence="12" type="ORF">LZC95_36935</name>
</gene>
<keyword evidence="7 8" id="KW-0520">NAD</keyword>
<feature type="binding site" evidence="7">
    <location>
        <position position="106"/>
    </location>
    <ligand>
        <name>sn-glycerol 3-phosphate</name>
        <dbReference type="ChEBI" id="CHEBI:57597"/>
    </ligand>
</feature>
<dbReference type="InterPro" id="IPR006168">
    <property type="entry name" value="G3P_DH_NAD-dep"/>
</dbReference>
<comment type="caution">
    <text evidence="7">Lacks conserved residue(s) required for the propagation of feature annotation.</text>
</comment>
<feature type="binding site" evidence="7">
    <location>
        <position position="137"/>
    </location>
    <ligand>
        <name>sn-glycerol 3-phosphate</name>
        <dbReference type="ChEBI" id="CHEBI:57597"/>
    </ligand>
</feature>
<comment type="function">
    <text evidence="7">Catalyzes the reduction of the glycolytic intermediate dihydroxyacetone phosphate (DHAP) to sn-glycerol 3-phosphate (G3P), the key precursor for phospholipid synthesis.</text>
</comment>
<keyword evidence="4 7" id="KW-0443">Lipid metabolism</keyword>
<feature type="binding site" evidence="7">
    <location>
        <position position="256"/>
    </location>
    <ligand>
        <name>NADPH</name>
        <dbReference type="ChEBI" id="CHEBI:57783"/>
    </ligand>
</feature>
<feature type="domain" description="Glycerol-3-phosphate dehydrogenase NAD-dependent N-terminal" evidence="10">
    <location>
        <begin position="3"/>
        <end position="160"/>
    </location>
</feature>
<dbReference type="RefSeq" id="WP_394842644.1">
    <property type="nucleotide sequence ID" value="NZ_CP089982.1"/>
</dbReference>
<comment type="catalytic activity">
    <reaction evidence="7 9">
        <text>sn-glycerol 3-phosphate + NADP(+) = dihydroxyacetone phosphate + NADPH + H(+)</text>
        <dbReference type="Rhea" id="RHEA:11096"/>
        <dbReference type="ChEBI" id="CHEBI:15378"/>
        <dbReference type="ChEBI" id="CHEBI:57597"/>
        <dbReference type="ChEBI" id="CHEBI:57642"/>
        <dbReference type="ChEBI" id="CHEBI:57783"/>
        <dbReference type="ChEBI" id="CHEBI:58349"/>
        <dbReference type="EC" id="1.1.1.94"/>
    </reaction>
</comment>
<keyword evidence="7" id="KW-0521">NADP</keyword>
<feature type="binding site" evidence="7">
    <location>
        <position position="257"/>
    </location>
    <ligand>
        <name>sn-glycerol 3-phosphate</name>
        <dbReference type="ChEBI" id="CHEBI:57597"/>
    </ligand>
</feature>
<dbReference type="InterPro" id="IPR036291">
    <property type="entry name" value="NAD(P)-bd_dom_sf"/>
</dbReference>
<feature type="binding site" evidence="7">
    <location>
        <position position="106"/>
    </location>
    <ligand>
        <name>NADPH</name>
        <dbReference type="ChEBI" id="CHEBI:57783"/>
    </ligand>
</feature>
<feature type="binding site" evidence="7">
    <location>
        <position position="139"/>
    </location>
    <ligand>
        <name>sn-glycerol 3-phosphate</name>
        <dbReference type="ChEBI" id="CHEBI:57597"/>
    </ligand>
</feature>
<feature type="binding site" evidence="7">
    <location>
        <position position="192"/>
    </location>
    <ligand>
        <name>sn-glycerol 3-phosphate</name>
        <dbReference type="ChEBI" id="CHEBI:57597"/>
    </ligand>
</feature>
<keyword evidence="7" id="KW-0963">Cytoplasm</keyword>
<evidence type="ECO:0000313" key="13">
    <source>
        <dbReference type="Proteomes" id="UP001379533"/>
    </source>
</evidence>
<dbReference type="InterPro" id="IPR013328">
    <property type="entry name" value="6PGD_dom2"/>
</dbReference>
<keyword evidence="3 7" id="KW-0560">Oxidoreductase</keyword>
<keyword evidence="6 7" id="KW-1208">Phospholipid metabolism</keyword>
<feature type="binding site" evidence="7">
    <location>
        <position position="33"/>
    </location>
    <ligand>
        <name>NADPH</name>
        <dbReference type="ChEBI" id="CHEBI:57783"/>
    </ligand>
</feature>
<feature type="binding site" evidence="7">
    <location>
        <position position="12"/>
    </location>
    <ligand>
        <name>NADPH</name>
        <dbReference type="ChEBI" id="CHEBI:57783"/>
    </ligand>
</feature>
<dbReference type="PANTHER" id="PTHR11728">
    <property type="entry name" value="GLYCEROL-3-PHOSPHATE DEHYDROGENASE"/>
    <property type="match status" value="1"/>
</dbReference>
<feature type="domain" description="Glycerol-3-phosphate dehydrogenase NAD-dependent C-terminal" evidence="11">
    <location>
        <begin position="181"/>
        <end position="319"/>
    </location>
</feature>
<dbReference type="InterPro" id="IPR008927">
    <property type="entry name" value="6-PGluconate_DH-like_C_sf"/>
</dbReference>
<dbReference type="HAMAP" id="MF_00394">
    <property type="entry name" value="NAD_Glyc3P_dehydrog"/>
    <property type="match status" value="1"/>
</dbReference>
<proteinExistence type="inferred from homology"/>
<feature type="binding site" evidence="7">
    <location>
        <position position="32"/>
    </location>
    <ligand>
        <name>NADPH</name>
        <dbReference type="ChEBI" id="CHEBI:57783"/>
    </ligand>
</feature>
<organism evidence="12 13">
    <name type="scientific">Pendulispora brunnea</name>
    <dbReference type="NCBI Taxonomy" id="2905690"/>
    <lineage>
        <taxon>Bacteria</taxon>
        <taxon>Pseudomonadati</taxon>
        <taxon>Myxococcota</taxon>
        <taxon>Myxococcia</taxon>
        <taxon>Myxococcales</taxon>
        <taxon>Sorangiineae</taxon>
        <taxon>Pendulisporaceae</taxon>
        <taxon>Pendulispora</taxon>
    </lineage>
</organism>
<dbReference type="Gene3D" id="1.10.1040.10">
    <property type="entry name" value="N-(1-d-carboxylethyl)-l-norvaline Dehydrogenase, domain 2"/>
    <property type="match status" value="1"/>
</dbReference>
<dbReference type="PIRSF" id="PIRSF000114">
    <property type="entry name" value="Glycerol-3-P_dh"/>
    <property type="match status" value="1"/>
</dbReference>
<comment type="catalytic activity">
    <reaction evidence="7">
        <text>sn-glycerol 3-phosphate + NAD(+) = dihydroxyacetone phosphate + NADH + H(+)</text>
        <dbReference type="Rhea" id="RHEA:11092"/>
        <dbReference type="ChEBI" id="CHEBI:15378"/>
        <dbReference type="ChEBI" id="CHEBI:57540"/>
        <dbReference type="ChEBI" id="CHEBI:57597"/>
        <dbReference type="ChEBI" id="CHEBI:57642"/>
        <dbReference type="ChEBI" id="CHEBI:57945"/>
        <dbReference type="EC" id="1.1.1.94"/>
    </reaction>
</comment>
<keyword evidence="7" id="KW-0547">Nucleotide-binding</keyword>
<keyword evidence="5 7" id="KW-0594">Phospholipid biosynthesis</keyword>
<evidence type="ECO:0000256" key="4">
    <source>
        <dbReference type="ARBA" id="ARBA00023098"/>
    </source>
</evidence>
<dbReference type="EMBL" id="CP089982">
    <property type="protein sequence ID" value="WXA92025.1"/>
    <property type="molecule type" value="Genomic_DNA"/>
</dbReference>
<evidence type="ECO:0000256" key="6">
    <source>
        <dbReference type="ARBA" id="ARBA00023264"/>
    </source>
</evidence>
<dbReference type="Pfam" id="PF01210">
    <property type="entry name" value="NAD_Gly3P_dh_N"/>
    <property type="match status" value="1"/>
</dbReference>
<protein>
    <recommendedName>
        <fullName evidence="7">Glycerol-3-phosphate dehydrogenase [NAD(P)+]</fullName>
        <ecNumber evidence="7">1.1.1.94</ecNumber>
    </recommendedName>
    <alternativeName>
        <fullName evidence="7">NAD(P)(+)-dependent glycerol-3-phosphate dehydrogenase</fullName>
    </alternativeName>
    <alternativeName>
        <fullName evidence="7">NAD(P)H-dependent dihydroxyacetone-phosphate reductase</fullName>
    </alternativeName>
</protein>
<evidence type="ECO:0000313" key="12">
    <source>
        <dbReference type="EMBL" id="WXA92025.1"/>
    </source>
</evidence>
<evidence type="ECO:0000259" key="11">
    <source>
        <dbReference type="Pfam" id="PF07479"/>
    </source>
</evidence>
<evidence type="ECO:0000256" key="7">
    <source>
        <dbReference type="HAMAP-Rule" id="MF_00394"/>
    </source>
</evidence>
<evidence type="ECO:0000256" key="1">
    <source>
        <dbReference type="ARBA" id="ARBA00011009"/>
    </source>
</evidence>
<comment type="pathway">
    <text evidence="7">Membrane lipid metabolism; glycerophospholipid metabolism.</text>
</comment>
<feature type="binding site" evidence="7">
    <location>
        <position position="255"/>
    </location>
    <ligand>
        <name>sn-glycerol 3-phosphate</name>
        <dbReference type="ChEBI" id="CHEBI:57597"/>
    </ligand>
</feature>
<name>A0ABZ2JZX1_9BACT</name>
<evidence type="ECO:0000256" key="5">
    <source>
        <dbReference type="ARBA" id="ARBA00023209"/>
    </source>
</evidence>
<dbReference type="PROSITE" id="PS00957">
    <property type="entry name" value="NAD_G3PDH"/>
    <property type="match status" value="1"/>
</dbReference>
<keyword evidence="13" id="KW-1185">Reference proteome</keyword>
<evidence type="ECO:0000256" key="8">
    <source>
        <dbReference type="RuleBase" id="RU000437"/>
    </source>
</evidence>
<dbReference type="PANTHER" id="PTHR11728:SF1">
    <property type="entry name" value="GLYCEROL-3-PHOSPHATE DEHYDROGENASE [NAD(+)] 2, CHLOROPLASTIC"/>
    <property type="match status" value="1"/>
</dbReference>
<feature type="binding site" evidence="7">
    <location>
        <position position="282"/>
    </location>
    <ligand>
        <name>NADPH</name>
        <dbReference type="ChEBI" id="CHEBI:57783"/>
    </ligand>
</feature>
<feature type="binding site" evidence="7">
    <location>
        <position position="49"/>
    </location>
    <ligand>
        <name>NADPH</name>
        <dbReference type="ChEBI" id="CHEBI:57783"/>
    </ligand>
</feature>
<dbReference type="InterPro" id="IPR011128">
    <property type="entry name" value="G3P_DH_NAD-dep_N"/>
</dbReference>